<dbReference type="HOGENOM" id="CLU_013279_0_0_10"/>
<dbReference type="Proteomes" id="UP000003844">
    <property type="component" value="Unassembled WGS sequence"/>
</dbReference>
<dbReference type="STRING" id="865937.Gilli_2015"/>
<dbReference type="SUPFAM" id="SSF52540">
    <property type="entry name" value="P-loop containing nucleoside triphosphate hydrolases"/>
    <property type="match status" value="1"/>
</dbReference>
<gene>
    <name evidence="2" type="ORF">Gilli_2015</name>
</gene>
<dbReference type="eggNOG" id="COG0210">
    <property type="taxonomic scope" value="Bacteria"/>
</dbReference>
<dbReference type="AlphaFoldDB" id="H2BTN3"/>
<dbReference type="InterPro" id="IPR038726">
    <property type="entry name" value="PDDEXK_AddAB-type"/>
</dbReference>
<dbReference type="RefSeq" id="WP_006988963.1">
    <property type="nucleotide sequence ID" value="NZ_JH594606.1"/>
</dbReference>
<proteinExistence type="predicted"/>
<evidence type="ECO:0000313" key="3">
    <source>
        <dbReference type="Proteomes" id="UP000003844"/>
    </source>
</evidence>
<reference evidence="3" key="1">
    <citation type="journal article" date="2012" name="Stand. Genomic Sci.">
        <title>Genome sequence of the Antarctic rhodopsins-containing flavobacterium Gillisia limnaea type strain (R-8282(T)).</title>
        <authorList>
            <person name="Riedel T."/>
            <person name="Held B."/>
            <person name="Nolan M."/>
            <person name="Lucas S."/>
            <person name="Lapidus A."/>
            <person name="Tice H."/>
            <person name="Del Rio T.G."/>
            <person name="Cheng J.F."/>
            <person name="Han C."/>
            <person name="Tapia R."/>
            <person name="Goodwin L.A."/>
            <person name="Pitluck S."/>
            <person name="Liolios K."/>
            <person name="Mavromatis K."/>
            <person name="Pagani I."/>
            <person name="Ivanova N."/>
            <person name="Mikhailova N."/>
            <person name="Pati A."/>
            <person name="Chen A."/>
            <person name="Palaniappan K."/>
            <person name="Land M."/>
            <person name="Rohde M."/>
            <person name="Tindall B.J."/>
            <person name="Detter J.C."/>
            <person name="Goker M."/>
            <person name="Bristow J."/>
            <person name="Eisen J.A."/>
            <person name="Markowitz V."/>
            <person name="Hugenholtz P."/>
            <person name="Kyrpides N.C."/>
            <person name="Klenk H.P."/>
            <person name="Woyke T."/>
        </authorList>
    </citation>
    <scope>NUCLEOTIDE SEQUENCE [LARGE SCALE GENOMIC DNA]</scope>
    <source>
        <strain evidence="3">DSM 15749 / LMG 21470 / R-8282</strain>
    </source>
</reference>
<name>H2BTN3_GILLR</name>
<evidence type="ECO:0000259" key="1">
    <source>
        <dbReference type="Pfam" id="PF12705"/>
    </source>
</evidence>
<dbReference type="SUPFAM" id="SSF52980">
    <property type="entry name" value="Restriction endonuclease-like"/>
    <property type="match status" value="1"/>
</dbReference>
<dbReference type="Gene3D" id="3.90.320.10">
    <property type="match status" value="1"/>
</dbReference>
<dbReference type="Pfam" id="PF12705">
    <property type="entry name" value="PDDEXK_1"/>
    <property type="match status" value="1"/>
</dbReference>
<accession>H2BTN3</accession>
<evidence type="ECO:0000313" key="2">
    <source>
        <dbReference type="EMBL" id="EHQ02653.1"/>
    </source>
</evidence>
<sequence length="919" mass="106568">MISFISEILQKLHNQGETLSEISFILPSKRAGSFLRKELSTSINQPVFSPTILSIEEFSENISGLKTIDATTSLFEFYSVYLELTPKEQTEDFESFSNWAQTLLHDFNEIDRYLIPPDSIFNYLSEIQDINHWYLQPEKSNLVKNYLQFWKKLPQYYKSLKNNLLEKNQGYQGLVYRQASEKIEEYAQDNSQKHIFIGFNALNAAEQLIIQKMLEFNSQIFWDIDEVHFQDWDHDVSLFMREYEKTWKYYIEHDFEKPSAHFNAEKDIEIIGIPKSIGQAKYVGEILDNLSQEQLNATALVLGDEGLLLPMLNSLPPTVEALNITMGYPLKYSPFASLFEKLFEILKLEKNQFYYKDVVSILSNPIIQKATKNKSDEVIGRIKKNNLLYLSKKQIMDFFTAEGRSMISHCFIEGKIAPLQILQNFNELILKIRGLLQEDTDELNLEFLYHYHKVMEQLTELVKKYPHLKTTASLQNFYKELSSLQTLDFQGKPFQGLQLMGMLESRVLDFETVILTSVDEGTLPAGKSNNSFIPYELKKAYNLPTYKEKDAVYTYHFYHLLQRAKKVYLLHNSDTDSQMGGEKSRFLIQLEIEKHAFHNIKNSVVVPDVPIIDNRLQSVQKTPEILEKLKTLAEKGFSPSSLTTYIRNPLDFYIQYVLGIRDKEEVEETVAHNTLGTVVHETLEAFYKPLEGKHLSIELLEEFIRKTPEEVIKKFKANYSEVPLSTGKNLLIFEVVKRYVTNFLKTELEELRFGKKIEIREIETNLKTPLVIKELDFPVNIRGNVDRVDVTDGILRIIDYKTGKVLQNQLEITDWDLLTSDYDHYAKPFQVLMYATMLLQDKNPGLAVEAGVISFKNLKAGFLKFAEKDKPGRGAIKKTALDDVILEKFKEQLEKLILEICDPEIAFNEKEIKTAYGAY</sequence>
<dbReference type="InterPro" id="IPR027417">
    <property type="entry name" value="P-loop_NTPase"/>
</dbReference>
<keyword evidence="3" id="KW-1185">Reference proteome</keyword>
<dbReference type="eggNOG" id="COG2887">
    <property type="taxonomic scope" value="Bacteria"/>
</dbReference>
<dbReference type="EMBL" id="JH594606">
    <property type="protein sequence ID" value="EHQ02653.1"/>
    <property type="molecule type" value="Genomic_DNA"/>
</dbReference>
<feature type="domain" description="PD-(D/E)XK endonuclease-like" evidence="1">
    <location>
        <begin position="637"/>
        <end position="910"/>
    </location>
</feature>
<dbReference type="InterPro" id="IPR011335">
    <property type="entry name" value="Restrct_endonuc-II-like"/>
</dbReference>
<dbReference type="InterPro" id="IPR011604">
    <property type="entry name" value="PDDEXK-like_dom_sf"/>
</dbReference>
<protein>
    <recommendedName>
        <fullName evidence="1">PD-(D/E)XK endonuclease-like domain-containing protein</fullName>
    </recommendedName>
</protein>
<dbReference type="OrthoDB" id="9762792at2"/>
<organism evidence="2 3">
    <name type="scientific">Gillisia limnaea (strain DSM 15749 / LMG 21470 / R-8282)</name>
    <dbReference type="NCBI Taxonomy" id="865937"/>
    <lineage>
        <taxon>Bacteria</taxon>
        <taxon>Pseudomonadati</taxon>
        <taxon>Bacteroidota</taxon>
        <taxon>Flavobacteriia</taxon>
        <taxon>Flavobacteriales</taxon>
        <taxon>Flavobacteriaceae</taxon>
        <taxon>Gillisia</taxon>
    </lineage>
</organism>